<feature type="compositionally biased region" description="Basic and acidic residues" evidence="1">
    <location>
        <begin position="139"/>
        <end position="153"/>
    </location>
</feature>
<feature type="compositionally biased region" description="Basic residues" evidence="1">
    <location>
        <begin position="1"/>
        <end position="14"/>
    </location>
</feature>
<reference evidence="2 3" key="1">
    <citation type="submission" date="2017-12" db="EMBL/GenBank/DDBJ databases">
        <title>Sequencing, de novo assembly and annotation of complete genome of a new Thraustochytrid species, strain FCC1311.</title>
        <authorList>
            <person name="Sedici K."/>
            <person name="Godart F."/>
            <person name="Aiese Cigliano R."/>
            <person name="Sanseverino W."/>
            <person name="Barakat M."/>
            <person name="Ortet P."/>
            <person name="Marechal E."/>
            <person name="Cagnac O."/>
            <person name="Amato A."/>
        </authorList>
    </citation>
    <scope>NUCLEOTIDE SEQUENCE [LARGE SCALE GENOMIC DNA]</scope>
</reference>
<evidence type="ECO:0000256" key="1">
    <source>
        <dbReference type="SAM" id="MobiDB-lite"/>
    </source>
</evidence>
<feature type="compositionally biased region" description="Basic and acidic residues" evidence="1">
    <location>
        <begin position="161"/>
        <end position="173"/>
    </location>
</feature>
<feature type="region of interest" description="Disordered" evidence="1">
    <location>
        <begin position="1"/>
        <end position="49"/>
    </location>
</feature>
<accession>A0A2R5G0J5</accession>
<feature type="compositionally biased region" description="Acidic residues" evidence="1">
    <location>
        <begin position="31"/>
        <end position="41"/>
    </location>
</feature>
<dbReference type="EMBL" id="BEYU01000006">
    <property type="protein sequence ID" value="GBG24520.1"/>
    <property type="molecule type" value="Genomic_DNA"/>
</dbReference>
<dbReference type="InParanoid" id="A0A2R5G0J5"/>
<feature type="compositionally biased region" description="Basic and acidic residues" evidence="1">
    <location>
        <begin position="90"/>
        <end position="112"/>
    </location>
</feature>
<feature type="compositionally biased region" description="Polar residues" evidence="1">
    <location>
        <begin position="555"/>
        <end position="564"/>
    </location>
</feature>
<organism evidence="2 3">
    <name type="scientific">Hondaea fermentalgiana</name>
    <dbReference type="NCBI Taxonomy" id="2315210"/>
    <lineage>
        <taxon>Eukaryota</taxon>
        <taxon>Sar</taxon>
        <taxon>Stramenopiles</taxon>
        <taxon>Bigyra</taxon>
        <taxon>Labyrinthulomycetes</taxon>
        <taxon>Thraustochytrida</taxon>
        <taxon>Thraustochytriidae</taxon>
        <taxon>Hondaea</taxon>
    </lineage>
</organism>
<name>A0A2R5G0J5_9STRA</name>
<feature type="region of interest" description="Disordered" evidence="1">
    <location>
        <begin position="555"/>
        <end position="577"/>
    </location>
</feature>
<feature type="compositionally biased region" description="Low complexity" evidence="1">
    <location>
        <begin position="114"/>
        <end position="128"/>
    </location>
</feature>
<evidence type="ECO:0000313" key="3">
    <source>
        <dbReference type="Proteomes" id="UP000241890"/>
    </source>
</evidence>
<keyword evidence="3" id="KW-1185">Reference proteome</keyword>
<comment type="caution">
    <text evidence="2">The sequence shown here is derived from an EMBL/GenBank/DDBJ whole genome shotgun (WGS) entry which is preliminary data.</text>
</comment>
<dbReference type="OrthoDB" id="203476at2759"/>
<feature type="region of interest" description="Disordered" evidence="1">
    <location>
        <begin position="90"/>
        <end position="184"/>
    </location>
</feature>
<evidence type="ECO:0000313" key="2">
    <source>
        <dbReference type="EMBL" id="GBG24520.1"/>
    </source>
</evidence>
<gene>
    <name evidence="2" type="ORF">FCC1311_007392</name>
</gene>
<sequence length="608" mass="64911">MRKHLLPGRGRRRSSLLSAVGLGDPAPSSGGEDEDEDEDEEGQGRGLAVTEAEAGLLDAAAGDHEKRRALLAGKDSSMGSGLAWHLAKVDDRQRSSAALEETKAEPNRERAAYHHPAAAKATTSAAEAQDPEDSCSQQLRHDSAETHVEDGKHSPPGARNLARDVEEHSKESETPVEATAPATDITANVSAAIPTPDTGGAPVMPVRHPSDPGSLASEDVVLQSTSGQFIKVDLALSAPKPEVLQLPEAMWDEMVEVASSCYEKCLAAAKSDSIELFAELAAMTGCMPLAARSDPDVAFMQLLKDIKRESVSVNEELFVGASAFDSLYSALELLLIEHDAELHGIGLEHKVQRLLRSCSRTVSGYDAFEIVSALFGHTDAMVTPAMMDNSPIRVQSDVRDGLITVSSTNVFKLSQQLHDGGLATALVLKTEISEQIEVSTWQTVRWMRMNPLDRAEECLNPIALFRERTLDALLKTQIRSPSPNSAGAASSTSSSSSHEGSTAWEHNKRVLEVLSEARSALDLAISQSTKAIRELTHAEYLRGRQDGLECRTQRMSSEESSVFSAANDPSGRARSPSPIAVVGNLAQEAAGPIAKLLGASESGGSKSH</sequence>
<feature type="compositionally biased region" description="Low complexity" evidence="1">
    <location>
        <begin position="480"/>
        <end position="503"/>
    </location>
</feature>
<dbReference type="Proteomes" id="UP000241890">
    <property type="component" value="Unassembled WGS sequence"/>
</dbReference>
<protein>
    <submittedName>
        <fullName evidence="2">Uncharacterized protein</fullName>
    </submittedName>
</protein>
<dbReference type="AlphaFoldDB" id="A0A2R5G0J5"/>
<feature type="region of interest" description="Disordered" evidence="1">
    <location>
        <begin position="478"/>
        <end position="504"/>
    </location>
</feature>
<proteinExistence type="predicted"/>